<name>A0A7W6RVZ3_9HYPH</name>
<dbReference type="Proteomes" id="UP000533641">
    <property type="component" value="Unassembled WGS sequence"/>
</dbReference>
<reference evidence="1 2" key="1">
    <citation type="submission" date="2020-08" db="EMBL/GenBank/DDBJ databases">
        <title>Genomic Encyclopedia of Type Strains, Phase IV (KMG-V): Genome sequencing to study the core and pangenomes of soil and plant-associated prokaryotes.</title>
        <authorList>
            <person name="Whitman W."/>
        </authorList>
    </citation>
    <scope>NUCLEOTIDE SEQUENCE [LARGE SCALE GENOMIC DNA]</scope>
    <source>
        <strain evidence="1 2">SEMIA 402</strain>
    </source>
</reference>
<dbReference type="RefSeq" id="WP_183931264.1">
    <property type="nucleotide sequence ID" value="NZ_JACIGM010000033.1"/>
</dbReference>
<dbReference type="AlphaFoldDB" id="A0A7W6RVZ3"/>
<sequence>MSGPLYNISHGSPACIITAPTSGTVLLTAFELARHGTVILDSLAPEKMGRAR</sequence>
<comment type="caution">
    <text evidence="1">The sequence shown here is derived from an EMBL/GenBank/DDBJ whole genome shotgun (WGS) entry which is preliminary data.</text>
</comment>
<protein>
    <submittedName>
        <fullName evidence="1">Uncharacterized protein</fullName>
    </submittedName>
</protein>
<evidence type="ECO:0000313" key="2">
    <source>
        <dbReference type="Proteomes" id="UP000533641"/>
    </source>
</evidence>
<proteinExistence type="predicted"/>
<gene>
    <name evidence="1" type="ORF">GGE12_007445</name>
</gene>
<accession>A0A7W6RVZ3</accession>
<dbReference type="EMBL" id="JACIGM010000033">
    <property type="protein sequence ID" value="MBB4279626.1"/>
    <property type="molecule type" value="Genomic_DNA"/>
</dbReference>
<evidence type="ECO:0000313" key="1">
    <source>
        <dbReference type="EMBL" id="MBB4279626.1"/>
    </source>
</evidence>
<organism evidence="1 2">
    <name type="scientific">Rhizobium mongolense</name>
    <dbReference type="NCBI Taxonomy" id="57676"/>
    <lineage>
        <taxon>Bacteria</taxon>
        <taxon>Pseudomonadati</taxon>
        <taxon>Pseudomonadota</taxon>
        <taxon>Alphaproteobacteria</taxon>
        <taxon>Hyphomicrobiales</taxon>
        <taxon>Rhizobiaceae</taxon>
        <taxon>Rhizobium/Agrobacterium group</taxon>
        <taxon>Rhizobium</taxon>
    </lineage>
</organism>